<evidence type="ECO:0000313" key="1">
    <source>
        <dbReference type="EMBL" id="OMD50891.1"/>
    </source>
</evidence>
<organism evidence="1 2">
    <name type="scientific">Paenibacillus borealis</name>
    <dbReference type="NCBI Taxonomy" id="160799"/>
    <lineage>
        <taxon>Bacteria</taxon>
        <taxon>Bacillati</taxon>
        <taxon>Bacillota</taxon>
        <taxon>Bacilli</taxon>
        <taxon>Bacillales</taxon>
        <taxon>Paenibacillaceae</taxon>
        <taxon>Paenibacillus</taxon>
    </lineage>
</organism>
<reference evidence="1 2" key="1">
    <citation type="submission" date="2016-10" db="EMBL/GenBank/DDBJ databases">
        <title>Paenibacillus species isolates.</title>
        <authorList>
            <person name="Beno S.M."/>
        </authorList>
    </citation>
    <scope>NUCLEOTIDE SEQUENCE [LARGE SCALE GENOMIC DNA]</scope>
    <source>
        <strain evidence="1 2">FSL H7-0744</strain>
    </source>
</reference>
<protein>
    <submittedName>
        <fullName evidence="1">Uncharacterized protein</fullName>
    </submittedName>
</protein>
<comment type="caution">
    <text evidence="1">The sequence shown here is derived from an EMBL/GenBank/DDBJ whole genome shotgun (WGS) entry which is preliminary data.</text>
</comment>
<dbReference type="EMBL" id="MPTB01000006">
    <property type="protein sequence ID" value="OMD50891.1"/>
    <property type="molecule type" value="Genomic_DNA"/>
</dbReference>
<dbReference type="Proteomes" id="UP000187412">
    <property type="component" value="Unassembled WGS sequence"/>
</dbReference>
<proteinExistence type="predicted"/>
<name>A0ABX3HJT5_PAEBO</name>
<gene>
    <name evidence="1" type="ORF">BSK56_06515</name>
</gene>
<accession>A0ABX3HJT5</accession>
<evidence type="ECO:0000313" key="2">
    <source>
        <dbReference type="Proteomes" id="UP000187412"/>
    </source>
</evidence>
<sequence>MKYYEVEVLSVSAGKTHELTYKHCIHACPNSAKGYIYKTPLFITFRSGGGGEMHCLYKIDDIVVLDPFTPSLDAVLEGIQHELAARIKTYITERIQGGYGFNHPGEMYRFYDLSRTDLILLQHRPKPEKNAMGARYYTLAELLKGEKIVKNVTSSR</sequence>
<keyword evidence="2" id="KW-1185">Reference proteome</keyword>